<dbReference type="PROSITE" id="PS50835">
    <property type="entry name" value="IG_LIKE"/>
    <property type="match status" value="2"/>
</dbReference>
<dbReference type="InterPro" id="IPR036179">
    <property type="entry name" value="Ig-like_dom_sf"/>
</dbReference>
<organism evidence="6 7">
    <name type="scientific">Dreissena polymorpha</name>
    <name type="common">Zebra mussel</name>
    <name type="synonym">Mytilus polymorpha</name>
    <dbReference type="NCBI Taxonomy" id="45954"/>
    <lineage>
        <taxon>Eukaryota</taxon>
        <taxon>Metazoa</taxon>
        <taxon>Spiralia</taxon>
        <taxon>Lophotrochozoa</taxon>
        <taxon>Mollusca</taxon>
        <taxon>Bivalvia</taxon>
        <taxon>Autobranchia</taxon>
        <taxon>Heteroconchia</taxon>
        <taxon>Euheterodonta</taxon>
        <taxon>Imparidentia</taxon>
        <taxon>Neoheterodontei</taxon>
        <taxon>Myida</taxon>
        <taxon>Dreissenoidea</taxon>
        <taxon>Dreissenidae</taxon>
        <taxon>Dreissena</taxon>
    </lineage>
</organism>
<dbReference type="OrthoDB" id="6157560at2759"/>
<dbReference type="CDD" id="cd00096">
    <property type="entry name" value="Ig"/>
    <property type="match status" value="1"/>
</dbReference>
<dbReference type="InterPro" id="IPR007110">
    <property type="entry name" value="Ig-like_dom"/>
</dbReference>
<evidence type="ECO:0000256" key="3">
    <source>
        <dbReference type="SAM" id="MobiDB-lite"/>
    </source>
</evidence>
<feature type="chain" id="PRO_5039616785" description="Ig-like domain-containing protein" evidence="4">
    <location>
        <begin position="16"/>
        <end position="418"/>
    </location>
</feature>
<proteinExistence type="predicted"/>
<dbReference type="Proteomes" id="UP000828390">
    <property type="component" value="Unassembled WGS sequence"/>
</dbReference>
<feature type="domain" description="Ig-like" evidence="5">
    <location>
        <begin position="330"/>
        <end position="416"/>
    </location>
</feature>
<accession>A0A9D4DCX9</accession>
<reference evidence="6" key="1">
    <citation type="journal article" date="2019" name="bioRxiv">
        <title>The Genome of the Zebra Mussel, Dreissena polymorpha: A Resource for Invasive Species Research.</title>
        <authorList>
            <person name="McCartney M.A."/>
            <person name="Auch B."/>
            <person name="Kono T."/>
            <person name="Mallez S."/>
            <person name="Zhang Y."/>
            <person name="Obille A."/>
            <person name="Becker A."/>
            <person name="Abrahante J.E."/>
            <person name="Garbe J."/>
            <person name="Badalamenti J.P."/>
            <person name="Herman A."/>
            <person name="Mangelson H."/>
            <person name="Liachko I."/>
            <person name="Sullivan S."/>
            <person name="Sone E.D."/>
            <person name="Koren S."/>
            <person name="Silverstein K.A.T."/>
            <person name="Beckman K.B."/>
            <person name="Gohl D.M."/>
        </authorList>
    </citation>
    <scope>NUCLEOTIDE SEQUENCE</scope>
    <source>
        <strain evidence="6">Duluth1</strain>
        <tissue evidence="6">Whole animal</tissue>
    </source>
</reference>
<comment type="caution">
    <text evidence="6">The sequence shown here is derived from an EMBL/GenBank/DDBJ whole genome shotgun (WGS) entry which is preliminary data.</text>
</comment>
<reference evidence="6" key="2">
    <citation type="submission" date="2020-11" db="EMBL/GenBank/DDBJ databases">
        <authorList>
            <person name="McCartney M.A."/>
            <person name="Auch B."/>
            <person name="Kono T."/>
            <person name="Mallez S."/>
            <person name="Becker A."/>
            <person name="Gohl D.M."/>
            <person name="Silverstein K.A.T."/>
            <person name="Koren S."/>
            <person name="Bechman K.B."/>
            <person name="Herman A."/>
            <person name="Abrahante J.E."/>
            <person name="Garbe J."/>
        </authorList>
    </citation>
    <scope>NUCLEOTIDE SEQUENCE</scope>
    <source>
        <strain evidence="6">Duluth1</strain>
        <tissue evidence="6">Whole animal</tissue>
    </source>
</reference>
<sequence length="418" mass="45208">MLLLLLLLCVHHASAEGPMCYKCDDVAQASDCTNIVTCGAHEECFVQRFIASNLRQYFKLGCLQTDVCTHNQESLFGFGFQTVQTVGKRSQDSGPEVSKKMARDVTSINRKSRETDEDMVLCLECSDDKQTQISKCGSPPTTSRRCFKCDNVASPKECEAIVECGIDESCFVALQPLPIHNGKLAYTMGCQRAPTCKTLMSVQHSIGCIECCSDSYCNFKVCDGINATKTTTTSTTVATSTVAVIHRPVVTIVGPVSADYNTSMTLTCQTDVVVDSYLWALDGHQLTTAHSSTLAIPALNANSTGTYRCTAIKSGLSGYADHKVHINTKPGHVISFSKLKDPQSGVVTFACVFEGYPPPRIDWSFAGASGTDLPTDVQIDAARSFGIIYTYNSGLHDGNYKCAARNYFGGDSQTVSLP</sequence>
<dbReference type="PANTHER" id="PTHR44427:SF21">
    <property type="entry name" value="CEA CELL ADHESION MOLECULE 19"/>
    <property type="match status" value="1"/>
</dbReference>
<feature type="signal peptide" evidence="4">
    <location>
        <begin position="1"/>
        <end position="15"/>
    </location>
</feature>
<gene>
    <name evidence="6" type="ORF">DPMN_181130</name>
</gene>
<keyword evidence="2" id="KW-0325">Glycoprotein</keyword>
<keyword evidence="7" id="KW-1185">Reference proteome</keyword>
<evidence type="ECO:0000256" key="1">
    <source>
        <dbReference type="ARBA" id="ARBA00022729"/>
    </source>
</evidence>
<dbReference type="SUPFAM" id="SSF57302">
    <property type="entry name" value="Snake toxin-like"/>
    <property type="match status" value="1"/>
</dbReference>
<name>A0A9D4DCX9_DREPO</name>
<dbReference type="PANTHER" id="PTHR44427">
    <property type="entry name" value="CARCINOEMBRYONIC ANTIGEN-RELATED CELL ADHESION MOLECULE 19"/>
    <property type="match status" value="1"/>
</dbReference>
<evidence type="ECO:0000259" key="5">
    <source>
        <dbReference type="PROSITE" id="PS50835"/>
    </source>
</evidence>
<dbReference type="InterPro" id="IPR050831">
    <property type="entry name" value="CEA_cell_adhesion"/>
</dbReference>
<evidence type="ECO:0000313" key="7">
    <source>
        <dbReference type="Proteomes" id="UP000828390"/>
    </source>
</evidence>
<dbReference type="InterPro" id="IPR013783">
    <property type="entry name" value="Ig-like_fold"/>
</dbReference>
<dbReference type="SUPFAM" id="SSF48726">
    <property type="entry name" value="Immunoglobulin"/>
    <property type="match status" value="2"/>
</dbReference>
<dbReference type="Gene3D" id="2.60.40.10">
    <property type="entry name" value="Immunoglobulins"/>
    <property type="match status" value="2"/>
</dbReference>
<dbReference type="InterPro" id="IPR045860">
    <property type="entry name" value="Snake_toxin-like_sf"/>
</dbReference>
<feature type="region of interest" description="Disordered" evidence="3">
    <location>
        <begin position="89"/>
        <end position="110"/>
    </location>
</feature>
<dbReference type="AlphaFoldDB" id="A0A9D4DCX9"/>
<dbReference type="EMBL" id="JAIWYP010000010">
    <property type="protein sequence ID" value="KAH3746718.1"/>
    <property type="molecule type" value="Genomic_DNA"/>
</dbReference>
<evidence type="ECO:0000256" key="4">
    <source>
        <dbReference type="SAM" id="SignalP"/>
    </source>
</evidence>
<feature type="domain" description="Ig-like" evidence="5">
    <location>
        <begin position="248"/>
        <end position="311"/>
    </location>
</feature>
<evidence type="ECO:0000313" key="6">
    <source>
        <dbReference type="EMBL" id="KAH3746718.1"/>
    </source>
</evidence>
<protein>
    <recommendedName>
        <fullName evidence="5">Ig-like domain-containing protein</fullName>
    </recommendedName>
</protein>
<keyword evidence="1 4" id="KW-0732">Signal</keyword>
<evidence type="ECO:0000256" key="2">
    <source>
        <dbReference type="ARBA" id="ARBA00023180"/>
    </source>
</evidence>